<dbReference type="PANTHER" id="PTHR23523:SF2">
    <property type="entry name" value="2-NITROIMIDAZOLE TRANSPORTER"/>
    <property type="match status" value="1"/>
</dbReference>
<name>A0A514LLL6_9BACI</name>
<feature type="transmembrane region" description="Helical" evidence="6">
    <location>
        <begin position="50"/>
        <end position="70"/>
    </location>
</feature>
<dbReference type="SUPFAM" id="SSF103473">
    <property type="entry name" value="MFS general substrate transporter"/>
    <property type="match status" value="1"/>
</dbReference>
<dbReference type="OrthoDB" id="9797740at2"/>
<keyword evidence="9" id="KW-1185">Reference proteome</keyword>
<evidence type="ECO:0000259" key="7">
    <source>
        <dbReference type="PROSITE" id="PS50850"/>
    </source>
</evidence>
<dbReference type="PROSITE" id="PS50850">
    <property type="entry name" value="MFS"/>
    <property type="match status" value="1"/>
</dbReference>
<comment type="subcellular location">
    <subcellularLocation>
        <location evidence="1">Cell membrane</location>
        <topology evidence="1">Multi-pass membrane protein</topology>
    </subcellularLocation>
</comment>
<dbReference type="Gene3D" id="1.20.1250.20">
    <property type="entry name" value="MFS general substrate transporter like domains"/>
    <property type="match status" value="2"/>
</dbReference>
<feature type="transmembrane region" description="Helical" evidence="6">
    <location>
        <begin position="144"/>
        <end position="162"/>
    </location>
</feature>
<dbReference type="GO" id="GO:0022857">
    <property type="term" value="F:transmembrane transporter activity"/>
    <property type="evidence" value="ECO:0007669"/>
    <property type="project" value="InterPro"/>
</dbReference>
<dbReference type="PANTHER" id="PTHR23523">
    <property type="match status" value="1"/>
</dbReference>
<evidence type="ECO:0000256" key="3">
    <source>
        <dbReference type="ARBA" id="ARBA00022692"/>
    </source>
</evidence>
<feature type="transmembrane region" description="Helical" evidence="6">
    <location>
        <begin position="344"/>
        <end position="360"/>
    </location>
</feature>
<gene>
    <name evidence="8" type="ORF">EPH95_15505</name>
</gene>
<protein>
    <submittedName>
        <fullName evidence="8">MFS transporter</fullName>
    </submittedName>
</protein>
<keyword evidence="5 6" id="KW-0472">Membrane</keyword>
<feature type="transmembrane region" description="Helical" evidence="6">
    <location>
        <begin position="77"/>
        <end position="95"/>
    </location>
</feature>
<dbReference type="EMBL" id="CP035485">
    <property type="protein sequence ID" value="QDI92425.1"/>
    <property type="molecule type" value="Genomic_DNA"/>
</dbReference>
<evidence type="ECO:0000256" key="2">
    <source>
        <dbReference type="ARBA" id="ARBA00022448"/>
    </source>
</evidence>
<feature type="transmembrane region" description="Helical" evidence="6">
    <location>
        <begin position="301"/>
        <end position="324"/>
    </location>
</feature>
<feature type="transmembrane region" description="Helical" evidence="6">
    <location>
        <begin position="168"/>
        <end position="189"/>
    </location>
</feature>
<feature type="transmembrane region" description="Helical" evidence="6">
    <location>
        <begin position="241"/>
        <end position="264"/>
    </location>
</feature>
<evidence type="ECO:0000313" key="8">
    <source>
        <dbReference type="EMBL" id="QDI92425.1"/>
    </source>
</evidence>
<dbReference type="KEGG" id="sale:EPH95_15505"/>
<dbReference type="InterPro" id="IPR020846">
    <property type="entry name" value="MFS_dom"/>
</dbReference>
<feature type="domain" description="Major facilitator superfamily (MFS) profile" evidence="7">
    <location>
        <begin position="10"/>
        <end position="392"/>
    </location>
</feature>
<dbReference type="RefSeq" id="WP_142090931.1">
    <property type="nucleotide sequence ID" value="NZ_CP035485.1"/>
</dbReference>
<evidence type="ECO:0000256" key="1">
    <source>
        <dbReference type="ARBA" id="ARBA00004651"/>
    </source>
</evidence>
<organism evidence="8 9">
    <name type="scientific">Salicibibacter halophilus</name>
    <dbReference type="NCBI Taxonomy" id="2502791"/>
    <lineage>
        <taxon>Bacteria</taxon>
        <taxon>Bacillati</taxon>
        <taxon>Bacillota</taxon>
        <taxon>Bacilli</taxon>
        <taxon>Bacillales</taxon>
        <taxon>Bacillaceae</taxon>
        <taxon>Salicibibacter</taxon>
    </lineage>
</organism>
<dbReference type="Pfam" id="PF07690">
    <property type="entry name" value="MFS_1"/>
    <property type="match status" value="1"/>
</dbReference>
<dbReference type="CDD" id="cd17339">
    <property type="entry name" value="MFS_NIMT_CynX_like"/>
    <property type="match status" value="1"/>
</dbReference>
<dbReference type="GO" id="GO:0005886">
    <property type="term" value="C:plasma membrane"/>
    <property type="evidence" value="ECO:0007669"/>
    <property type="project" value="UniProtKB-SubCell"/>
</dbReference>
<proteinExistence type="predicted"/>
<evidence type="ECO:0000256" key="5">
    <source>
        <dbReference type="ARBA" id="ARBA00023136"/>
    </source>
</evidence>
<dbReference type="Proteomes" id="UP000319756">
    <property type="component" value="Chromosome"/>
</dbReference>
<feature type="transmembrane region" description="Helical" evidence="6">
    <location>
        <begin position="366"/>
        <end position="387"/>
    </location>
</feature>
<feature type="transmembrane region" description="Helical" evidence="6">
    <location>
        <begin position="101"/>
        <end position="123"/>
    </location>
</feature>
<keyword evidence="3 6" id="KW-0812">Transmembrane</keyword>
<dbReference type="InterPro" id="IPR036259">
    <property type="entry name" value="MFS_trans_sf"/>
</dbReference>
<reference evidence="9" key="1">
    <citation type="submission" date="2019-01" db="EMBL/GenBank/DDBJ databases">
        <title>Genomic analysis of Salicibibacter sp. NKC3-5.</title>
        <authorList>
            <person name="Oh Y.J."/>
        </authorList>
    </citation>
    <scope>NUCLEOTIDE SEQUENCE [LARGE SCALE GENOMIC DNA]</scope>
    <source>
        <strain evidence="9">NKC3-5</strain>
    </source>
</reference>
<feature type="transmembrane region" description="Helical" evidence="6">
    <location>
        <begin position="210"/>
        <end position="229"/>
    </location>
</feature>
<dbReference type="InterPro" id="IPR011701">
    <property type="entry name" value="MFS"/>
</dbReference>
<dbReference type="AlphaFoldDB" id="A0A514LLL6"/>
<evidence type="ECO:0000256" key="4">
    <source>
        <dbReference type="ARBA" id="ARBA00022989"/>
    </source>
</evidence>
<keyword evidence="4 6" id="KW-1133">Transmembrane helix</keyword>
<sequence length="404" mass="44258">MKQRLSSPMIWIILAIIFVAFNLRPAITSVGPLIGILREDLQLTNSEAGVITTLPLLAFAVLSIAAPRLARKWGIEWAIFAGLFTLLIGILLRSAGYSTTLFMGTAIIGIGIAVCNVLLPGFVKLKFEKHTGLMTSIYMTSMSLFATIGSGISIPLAVHLGLDWEGALASWAIVVIAAMGVWVPQLRQAQKPEMAEKHTGAEQKLWRSPLAWQITVFMGVQSTLFYSLITWLPEMVQANGINAVTAGWLLSFMQLCGLPTNFLTPILATRLQNQRVIVLFIIFFYLAGFIGLYAIGHSVPLHFLFIFFIGIAQGASISLSFILFNLRTTSAQQASQLSGMAQSFGYLLAASGPILLGFLYDYTNTWGLPIIILTFLSIMLAIAGWNASKDTYLFAKRPVDRERS</sequence>
<feature type="transmembrane region" description="Helical" evidence="6">
    <location>
        <begin position="276"/>
        <end position="295"/>
    </location>
</feature>
<evidence type="ECO:0000256" key="6">
    <source>
        <dbReference type="SAM" id="Phobius"/>
    </source>
</evidence>
<dbReference type="InterPro" id="IPR052524">
    <property type="entry name" value="MFS_Cyanate_Porter"/>
</dbReference>
<evidence type="ECO:0000313" key="9">
    <source>
        <dbReference type="Proteomes" id="UP000319756"/>
    </source>
</evidence>
<accession>A0A514LLL6</accession>
<keyword evidence="2" id="KW-0813">Transport</keyword>